<evidence type="ECO:0000256" key="1">
    <source>
        <dbReference type="SAM" id="MobiDB-lite"/>
    </source>
</evidence>
<feature type="compositionally biased region" description="Pro residues" evidence="1">
    <location>
        <begin position="181"/>
        <end position="194"/>
    </location>
</feature>
<feature type="region of interest" description="Disordered" evidence="1">
    <location>
        <begin position="42"/>
        <end position="200"/>
    </location>
</feature>
<evidence type="ECO:0000313" key="2">
    <source>
        <dbReference type="EMBL" id="KAJ8393689.1"/>
    </source>
</evidence>
<feature type="compositionally biased region" description="Low complexity" evidence="1">
    <location>
        <begin position="154"/>
        <end position="180"/>
    </location>
</feature>
<dbReference type="Proteomes" id="UP001221898">
    <property type="component" value="Unassembled WGS sequence"/>
</dbReference>
<protein>
    <submittedName>
        <fullName evidence="2">Uncharacterized protein</fullName>
    </submittedName>
</protein>
<comment type="caution">
    <text evidence="2">The sequence shown here is derived from an EMBL/GenBank/DDBJ whole genome shotgun (WGS) entry which is preliminary data.</text>
</comment>
<reference evidence="2" key="1">
    <citation type="journal article" date="2023" name="Science">
        <title>Genome structures resolve the early diversification of teleost fishes.</title>
        <authorList>
            <person name="Parey E."/>
            <person name="Louis A."/>
            <person name="Montfort J."/>
            <person name="Bouchez O."/>
            <person name="Roques C."/>
            <person name="Iampietro C."/>
            <person name="Lluch J."/>
            <person name="Castinel A."/>
            <person name="Donnadieu C."/>
            <person name="Desvignes T."/>
            <person name="Floi Bucao C."/>
            <person name="Jouanno E."/>
            <person name="Wen M."/>
            <person name="Mejri S."/>
            <person name="Dirks R."/>
            <person name="Jansen H."/>
            <person name="Henkel C."/>
            <person name="Chen W.J."/>
            <person name="Zahm M."/>
            <person name="Cabau C."/>
            <person name="Klopp C."/>
            <person name="Thompson A.W."/>
            <person name="Robinson-Rechavi M."/>
            <person name="Braasch I."/>
            <person name="Lecointre G."/>
            <person name="Bobe J."/>
            <person name="Postlethwait J.H."/>
            <person name="Berthelot C."/>
            <person name="Roest Crollius H."/>
            <person name="Guiguen Y."/>
        </authorList>
    </citation>
    <scope>NUCLEOTIDE SEQUENCE</scope>
    <source>
        <strain evidence="2">NC1722</strain>
    </source>
</reference>
<evidence type="ECO:0000313" key="3">
    <source>
        <dbReference type="Proteomes" id="UP001221898"/>
    </source>
</evidence>
<gene>
    <name evidence="2" type="ORF">AAFF_G00059080</name>
</gene>
<sequence>METGDVQVAAAYRSASATCLSGTQDVATLRVVGQLILLGVLRSPTGAPKPYSPTGESNHSSISHSSAEARTPTPPPPAKEKSPSPKPPSNKPSSQHDSGGSMSVADLPTFTPSLYPPTAFNYERPRHFIQSQPHFQAPSYESLQQGQAAFPNGSLPKASPSSSTLSSPISTPASSMSSPRDPQPPQPLSPPGAPCGPASR</sequence>
<accession>A0AAD7WF59</accession>
<keyword evidence="3" id="KW-1185">Reference proteome</keyword>
<feature type="compositionally biased region" description="Low complexity" evidence="1">
    <location>
        <begin position="57"/>
        <end position="71"/>
    </location>
</feature>
<name>A0AAD7WF59_9TELE</name>
<dbReference type="AlphaFoldDB" id="A0AAD7WF59"/>
<proteinExistence type="predicted"/>
<organism evidence="2 3">
    <name type="scientific">Aldrovandia affinis</name>
    <dbReference type="NCBI Taxonomy" id="143900"/>
    <lineage>
        <taxon>Eukaryota</taxon>
        <taxon>Metazoa</taxon>
        <taxon>Chordata</taxon>
        <taxon>Craniata</taxon>
        <taxon>Vertebrata</taxon>
        <taxon>Euteleostomi</taxon>
        <taxon>Actinopterygii</taxon>
        <taxon>Neopterygii</taxon>
        <taxon>Teleostei</taxon>
        <taxon>Notacanthiformes</taxon>
        <taxon>Halosauridae</taxon>
        <taxon>Aldrovandia</taxon>
    </lineage>
</organism>
<feature type="compositionally biased region" description="Polar residues" evidence="1">
    <location>
        <begin position="129"/>
        <end position="147"/>
    </location>
</feature>
<dbReference type="EMBL" id="JAINUG010000135">
    <property type="protein sequence ID" value="KAJ8393689.1"/>
    <property type="molecule type" value="Genomic_DNA"/>
</dbReference>